<organism evidence="1 2">
    <name type="scientific">Pedobacter metabolipauper</name>
    <dbReference type="NCBI Taxonomy" id="425513"/>
    <lineage>
        <taxon>Bacteria</taxon>
        <taxon>Pseudomonadati</taxon>
        <taxon>Bacteroidota</taxon>
        <taxon>Sphingobacteriia</taxon>
        <taxon>Sphingobacteriales</taxon>
        <taxon>Sphingobacteriaceae</taxon>
        <taxon>Pedobacter</taxon>
    </lineage>
</organism>
<keyword evidence="2" id="KW-1185">Reference proteome</keyword>
<accession>A0A4R6SX57</accession>
<evidence type="ECO:0000313" key="1">
    <source>
        <dbReference type="EMBL" id="TDQ10019.1"/>
    </source>
</evidence>
<comment type="caution">
    <text evidence="1">The sequence shown here is derived from an EMBL/GenBank/DDBJ whole genome shotgun (WGS) entry which is preliminary data.</text>
</comment>
<protein>
    <submittedName>
        <fullName evidence="1">Putative transposase/invertase (TIGR01784 family)</fullName>
    </submittedName>
</protein>
<reference evidence="1 2" key="1">
    <citation type="submission" date="2019-03" db="EMBL/GenBank/DDBJ databases">
        <title>Genomic Encyclopedia of Archaeal and Bacterial Type Strains, Phase II (KMG-II): from individual species to whole genera.</title>
        <authorList>
            <person name="Goeker M."/>
        </authorList>
    </citation>
    <scope>NUCLEOTIDE SEQUENCE [LARGE SCALE GENOMIC DNA]</scope>
    <source>
        <strain evidence="1 2">DSM 19035</strain>
    </source>
</reference>
<dbReference type="RefSeq" id="WP_133576060.1">
    <property type="nucleotide sequence ID" value="NZ_SNYC01000004.1"/>
</dbReference>
<gene>
    <name evidence="1" type="ORF">ATK78_2178</name>
</gene>
<name>A0A4R6SX57_9SPHI</name>
<sequence length="63" mass="7417">MYRHRQEGIWTHQNLLSYARKEGKTEGKLEGKLEVVKKLKTKNFTAQQISELTDLSIEEIEKL</sequence>
<evidence type="ECO:0000313" key="2">
    <source>
        <dbReference type="Proteomes" id="UP000295620"/>
    </source>
</evidence>
<dbReference type="AlphaFoldDB" id="A0A4R6SX57"/>
<dbReference type="Proteomes" id="UP000295620">
    <property type="component" value="Unassembled WGS sequence"/>
</dbReference>
<dbReference type="EMBL" id="SNYC01000004">
    <property type="protein sequence ID" value="TDQ10019.1"/>
    <property type="molecule type" value="Genomic_DNA"/>
</dbReference>
<proteinExistence type="predicted"/>